<proteinExistence type="predicted"/>
<accession>A0A2M7V9Q2</accession>
<feature type="non-terminal residue" evidence="1">
    <location>
        <position position="70"/>
    </location>
</feature>
<reference evidence="2" key="1">
    <citation type="submission" date="2017-09" db="EMBL/GenBank/DDBJ databases">
        <title>Depth-based differentiation of microbial function through sediment-hosted aquifers and enrichment of novel symbionts in the deep terrestrial subsurface.</title>
        <authorList>
            <person name="Probst A.J."/>
            <person name="Ladd B."/>
            <person name="Jarett J.K."/>
            <person name="Geller-Mcgrath D.E."/>
            <person name="Sieber C.M.K."/>
            <person name="Emerson J.B."/>
            <person name="Anantharaman K."/>
            <person name="Thomas B.C."/>
            <person name="Malmstrom R."/>
            <person name="Stieglmeier M."/>
            <person name="Klingl A."/>
            <person name="Woyke T."/>
            <person name="Ryan C.M."/>
            <person name="Banfield J.F."/>
        </authorList>
    </citation>
    <scope>NUCLEOTIDE SEQUENCE [LARGE SCALE GENOMIC DNA]</scope>
</reference>
<gene>
    <name evidence="1" type="ORF">COX80_04045</name>
</gene>
<name>A0A2M7V9Q2_9BACT</name>
<dbReference type="EMBL" id="PFPL01000050">
    <property type="protein sequence ID" value="PIZ95584.1"/>
    <property type="molecule type" value="Genomic_DNA"/>
</dbReference>
<organism evidence="1 2">
    <name type="scientific">Candidatus Magasanikbacteria bacterium CG_4_10_14_0_2_um_filter_33_14</name>
    <dbReference type="NCBI Taxonomy" id="1974636"/>
    <lineage>
        <taxon>Bacteria</taxon>
        <taxon>Candidatus Magasanikiibacteriota</taxon>
    </lineage>
</organism>
<comment type="caution">
    <text evidence="1">The sequence shown here is derived from an EMBL/GenBank/DDBJ whole genome shotgun (WGS) entry which is preliminary data.</text>
</comment>
<dbReference type="AlphaFoldDB" id="A0A2M7V9Q2"/>
<evidence type="ECO:0000313" key="2">
    <source>
        <dbReference type="Proteomes" id="UP000231453"/>
    </source>
</evidence>
<evidence type="ECO:0000313" key="1">
    <source>
        <dbReference type="EMBL" id="PIZ95584.1"/>
    </source>
</evidence>
<sequence>MAKWGEPSDETFKKVTDVLISTGLENLVDTKIILNDDQKKVIVVQKESAVNKFAYGYDLKLTINEIIFDG</sequence>
<protein>
    <submittedName>
        <fullName evidence="1">Uncharacterized protein</fullName>
    </submittedName>
</protein>
<dbReference type="Proteomes" id="UP000231453">
    <property type="component" value="Unassembled WGS sequence"/>
</dbReference>